<dbReference type="EMBL" id="JARAOO010000001">
    <property type="protein sequence ID" value="KAJ7982640.1"/>
    <property type="molecule type" value="Genomic_DNA"/>
</dbReference>
<dbReference type="EC" id="2.5.1.87" evidence="5"/>
<keyword evidence="8" id="KW-0256">Endoplasmic reticulum</keyword>
<evidence type="ECO:0000256" key="12">
    <source>
        <dbReference type="ARBA" id="ARBA00047353"/>
    </source>
</evidence>
<dbReference type="KEGG" id="qsa:O6P43_001738"/>
<dbReference type="Gene3D" id="3.40.1180.10">
    <property type="entry name" value="Decaprenyl diphosphate synthase-like"/>
    <property type="match status" value="1"/>
</dbReference>
<evidence type="ECO:0000313" key="15">
    <source>
        <dbReference type="Proteomes" id="UP001163823"/>
    </source>
</evidence>
<evidence type="ECO:0000256" key="9">
    <source>
        <dbReference type="ARBA" id="ARBA00022842"/>
    </source>
</evidence>
<evidence type="ECO:0000256" key="11">
    <source>
        <dbReference type="ARBA" id="ARBA00023136"/>
    </source>
</evidence>
<dbReference type="GO" id="GO:0005789">
    <property type="term" value="C:endoplasmic reticulum membrane"/>
    <property type="evidence" value="ECO:0007669"/>
    <property type="project" value="UniProtKB-SubCell"/>
</dbReference>
<name>A0AAD7QJY7_QUISA</name>
<comment type="subcellular location">
    <subcellularLocation>
        <location evidence="2">Endoplasmic reticulum membrane</location>
    </subcellularLocation>
</comment>
<comment type="pathway">
    <text evidence="3">Protein modification; protein glycosylation.</text>
</comment>
<evidence type="ECO:0000256" key="7">
    <source>
        <dbReference type="ARBA" id="ARBA00022692"/>
    </source>
</evidence>
<evidence type="ECO:0000256" key="6">
    <source>
        <dbReference type="ARBA" id="ARBA00022679"/>
    </source>
</evidence>
<dbReference type="InterPro" id="IPR038887">
    <property type="entry name" value="Nus1/NgBR"/>
</dbReference>
<feature type="transmembrane region" description="Helical" evidence="13">
    <location>
        <begin position="34"/>
        <end position="55"/>
    </location>
</feature>
<dbReference type="AlphaFoldDB" id="A0AAD7QJY7"/>
<keyword evidence="11 13" id="KW-0472">Membrane</keyword>
<dbReference type="Proteomes" id="UP001163823">
    <property type="component" value="Chromosome 1"/>
</dbReference>
<organism evidence="14 15">
    <name type="scientific">Quillaja saponaria</name>
    <name type="common">Soap bark tree</name>
    <dbReference type="NCBI Taxonomy" id="32244"/>
    <lineage>
        <taxon>Eukaryota</taxon>
        <taxon>Viridiplantae</taxon>
        <taxon>Streptophyta</taxon>
        <taxon>Embryophyta</taxon>
        <taxon>Tracheophyta</taxon>
        <taxon>Spermatophyta</taxon>
        <taxon>Magnoliopsida</taxon>
        <taxon>eudicotyledons</taxon>
        <taxon>Gunneridae</taxon>
        <taxon>Pentapetalae</taxon>
        <taxon>rosids</taxon>
        <taxon>fabids</taxon>
        <taxon>Fabales</taxon>
        <taxon>Quillajaceae</taxon>
        <taxon>Quillaja</taxon>
    </lineage>
</organism>
<evidence type="ECO:0000256" key="4">
    <source>
        <dbReference type="ARBA" id="ARBA00005432"/>
    </source>
</evidence>
<evidence type="ECO:0000256" key="2">
    <source>
        <dbReference type="ARBA" id="ARBA00004586"/>
    </source>
</evidence>
<evidence type="ECO:0000256" key="10">
    <source>
        <dbReference type="ARBA" id="ARBA00022989"/>
    </source>
</evidence>
<evidence type="ECO:0000256" key="3">
    <source>
        <dbReference type="ARBA" id="ARBA00004922"/>
    </source>
</evidence>
<comment type="similarity">
    <text evidence="4">Belongs to the UPP synthase family.</text>
</comment>
<reference evidence="14 15" key="1">
    <citation type="journal article" date="2023" name="Science">
        <title>Elucidation of the pathway for biosynthesis of saponin adjuvants from the soapbark tree.</title>
        <authorList>
            <person name="Reed J."/>
            <person name="Orme A."/>
            <person name="El-Demerdash A."/>
            <person name="Owen C."/>
            <person name="Martin L.B.B."/>
            <person name="Misra R.C."/>
            <person name="Kikuchi S."/>
            <person name="Rejzek M."/>
            <person name="Martin A.C."/>
            <person name="Harkess A."/>
            <person name="Leebens-Mack J."/>
            <person name="Louveau T."/>
            <person name="Stephenson M.J."/>
            <person name="Osbourn A."/>
        </authorList>
    </citation>
    <scope>NUCLEOTIDE SEQUENCE [LARGE SCALE GENOMIC DNA]</scope>
    <source>
        <strain evidence="14">S10</strain>
    </source>
</reference>
<proteinExistence type="inferred from homology"/>
<feature type="transmembrane region" description="Helical" evidence="13">
    <location>
        <begin position="7"/>
        <end position="28"/>
    </location>
</feature>
<evidence type="ECO:0000256" key="13">
    <source>
        <dbReference type="SAM" id="Phobius"/>
    </source>
</evidence>
<sequence>MGFRVVQFVWSGVTHIASLGLQLLWHFLHLIVNMWYSMFSIICMIESYLISAGALKSYKSLYLGKIRHLAIVVDSEDACQTSKIVELLQWLDIVGIRNVCLYDSDGVMKKSKGAILQKLNSLKLSEEADVNDTLHDQDHMTIEFASYVDGKEAVTKAANLIFVEYLKQQNSGGHCDGHIFTESHMTEALHAIGCKGPEPDLLLVYGPVRCHLGFPAWRIRYTEIVHMGPLNAMRYGSLVKAIYMFMMVHQNYGT</sequence>
<gene>
    <name evidence="14" type="ORF">O6P43_001738</name>
</gene>
<dbReference type="PANTHER" id="PTHR21528:SF0">
    <property type="entry name" value="DEHYDRODOLICHYL DIPHOSPHATE SYNTHASE COMPLEX SUBUNIT NUS1"/>
    <property type="match status" value="1"/>
</dbReference>
<comment type="caution">
    <text evidence="14">The sequence shown here is derived from an EMBL/GenBank/DDBJ whole genome shotgun (WGS) entry which is preliminary data.</text>
</comment>
<accession>A0AAD7QJY7</accession>
<dbReference type="GO" id="GO:1904423">
    <property type="term" value="C:dehydrodolichyl diphosphate synthase complex"/>
    <property type="evidence" value="ECO:0007669"/>
    <property type="project" value="InterPro"/>
</dbReference>
<evidence type="ECO:0000256" key="8">
    <source>
        <dbReference type="ARBA" id="ARBA00022824"/>
    </source>
</evidence>
<evidence type="ECO:0000256" key="1">
    <source>
        <dbReference type="ARBA" id="ARBA00001946"/>
    </source>
</evidence>
<keyword evidence="6" id="KW-0808">Transferase</keyword>
<protein>
    <recommendedName>
        <fullName evidence="5">ditrans,polycis-polyprenyl diphosphate synthase [(2E,6E)-farnesyldiphosphate specific]</fullName>
        <ecNumber evidence="5">2.5.1.87</ecNumber>
    </recommendedName>
</protein>
<comment type="cofactor">
    <cofactor evidence="1">
        <name>Mg(2+)</name>
        <dbReference type="ChEBI" id="CHEBI:18420"/>
    </cofactor>
</comment>
<dbReference type="SUPFAM" id="SSF64005">
    <property type="entry name" value="Undecaprenyl diphosphate synthase"/>
    <property type="match status" value="1"/>
</dbReference>
<evidence type="ECO:0000313" key="14">
    <source>
        <dbReference type="EMBL" id="KAJ7982640.1"/>
    </source>
</evidence>
<evidence type="ECO:0000256" key="5">
    <source>
        <dbReference type="ARBA" id="ARBA00012596"/>
    </source>
</evidence>
<keyword evidence="10 13" id="KW-1133">Transmembrane helix</keyword>
<keyword evidence="9" id="KW-0460">Magnesium</keyword>
<dbReference type="GO" id="GO:0045547">
    <property type="term" value="F:ditrans,polycis-polyprenyl diphosphate synthase [(2E,6E)-farnesyl diphosphate specific] activity"/>
    <property type="evidence" value="ECO:0007669"/>
    <property type="project" value="UniProtKB-EC"/>
</dbReference>
<dbReference type="InterPro" id="IPR036424">
    <property type="entry name" value="UPP_synth-like_sf"/>
</dbReference>
<keyword evidence="7 13" id="KW-0812">Transmembrane</keyword>
<comment type="catalytic activity">
    <reaction evidence="12">
        <text>n isopentenyl diphosphate + (2E,6E)-farnesyl diphosphate = a di-trans,poly-cis-polyprenyl diphosphate + n diphosphate</text>
        <dbReference type="Rhea" id="RHEA:53008"/>
        <dbReference type="Rhea" id="RHEA-COMP:19494"/>
        <dbReference type="ChEBI" id="CHEBI:33019"/>
        <dbReference type="ChEBI" id="CHEBI:128769"/>
        <dbReference type="ChEBI" id="CHEBI:136960"/>
        <dbReference type="ChEBI" id="CHEBI:175763"/>
        <dbReference type="EC" id="2.5.1.87"/>
    </reaction>
</comment>
<dbReference type="PANTHER" id="PTHR21528">
    <property type="entry name" value="DEHYDRODOLICHYL DIPHOSPHATE SYNTHASE COMPLEX SUBUNIT NUS1"/>
    <property type="match status" value="1"/>
</dbReference>
<keyword evidence="15" id="KW-1185">Reference proteome</keyword>